<dbReference type="Proteomes" id="UP000799423">
    <property type="component" value="Unassembled WGS sequence"/>
</dbReference>
<feature type="chain" id="PRO_5025544843" evidence="1">
    <location>
        <begin position="17"/>
        <end position="127"/>
    </location>
</feature>
<name>A0A6A7BFI1_9PLEO</name>
<sequence>MKLFYTFFPLLSGVSALPSVEVQAIRSVTALNDDPSPVKNCQPGMKYCLNQIISDLGVDMQNILHQYCETQYTFDALSCHACKKFPVPLPECGAAPAAWNSIFTCNSGQTYDFAVRCENWCEAGECV</sequence>
<dbReference type="AlphaFoldDB" id="A0A6A7BFI1"/>
<dbReference type="EMBL" id="MU006296">
    <property type="protein sequence ID" value="KAF2853245.1"/>
    <property type="molecule type" value="Genomic_DNA"/>
</dbReference>
<gene>
    <name evidence="2" type="ORF">T440DRAFT_497198</name>
</gene>
<proteinExistence type="predicted"/>
<evidence type="ECO:0000313" key="3">
    <source>
        <dbReference type="Proteomes" id="UP000799423"/>
    </source>
</evidence>
<protein>
    <submittedName>
        <fullName evidence="2">Uncharacterized protein</fullName>
    </submittedName>
</protein>
<accession>A0A6A7BFI1</accession>
<evidence type="ECO:0000256" key="1">
    <source>
        <dbReference type="SAM" id="SignalP"/>
    </source>
</evidence>
<reference evidence="2" key="1">
    <citation type="submission" date="2020-01" db="EMBL/GenBank/DDBJ databases">
        <authorList>
            <consortium name="DOE Joint Genome Institute"/>
            <person name="Haridas S."/>
            <person name="Albert R."/>
            <person name="Binder M."/>
            <person name="Bloem J."/>
            <person name="Labutti K."/>
            <person name="Salamov A."/>
            <person name="Andreopoulos B."/>
            <person name="Baker S.E."/>
            <person name="Barry K."/>
            <person name="Bills G."/>
            <person name="Bluhm B.H."/>
            <person name="Cannon C."/>
            <person name="Castanera R."/>
            <person name="Culley D.E."/>
            <person name="Daum C."/>
            <person name="Ezra D."/>
            <person name="Gonzalez J.B."/>
            <person name="Henrissat B."/>
            <person name="Kuo A."/>
            <person name="Liang C."/>
            <person name="Lipzen A."/>
            <person name="Lutzoni F."/>
            <person name="Magnuson J."/>
            <person name="Mondo S."/>
            <person name="Nolan M."/>
            <person name="Ohm R."/>
            <person name="Pangilinan J."/>
            <person name="Park H.-J."/>
            <person name="Ramirez L."/>
            <person name="Alfaro M."/>
            <person name="Sun H."/>
            <person name="Tritt A."/>
            <person name="Yoshinaga Y."/>
            <person name="Zwiers L.-H."/>
            <person name="Turgeon B.G."/>
            <person name="Goodwin S.B."/>
            <person name="Spatafora J.W."/>
            <person name="Crous P.W."/>
            <person name="Grigoriev I.V."/>
        </authorList>
    </citation>
    <scope>NUCLEOTIDE SEQUENCE</scope>
    <source>
        <strain evidence="2">IPT5</strain>
    </source>
</reference>
<feature type="signal peptide" evidence="1">
    <location>
        <begin position="1"/>
        <end position="16"/>
    </location>
</feature>
<keyword evidence="3" id="KW-1185">Reference proteome</keyword>
<dbReference type="OrthoDB" id="3754992at2759"/>
<evidence type="ECO:0000313" key="2">
    <source>
        <dbReference type="EMBL" id="KAF2853245.1"/>
    </source>
</evidence>
<organism evidence="2 3">
    <name type="scientific">Plenodomus tracheiphilus IPT5</name>
    <dbReference type="NCBI Taxonomy" id="1408161"/>
    <lineage>
        <taxon>Eukaryota</taxon>
        <taxon>Fungi</taxon>
        <taxon>Dikarya</taxon>
        <taxon>Ascomycota</taxon>
        <taxon>Pezizomycotina</taxon>
        <taxon>Dothideomycetes</taxon>
        <taxon>Pleosporomycetidae</taxon>
        <taxon>Pleosporales</taxon>
        <taxon>Pleosporineae</taxon>
        <taxon>Leptosphaeriaceae</taxon>
        <taxon>Plenodomus</taxon>
    </lineage>
</organism>
<keyword evidence="1" id="KW-0732">Signal</keyword>